<proteinExistence type="predicted"/>
<dbReference type="GO" id="GO:0030334">
    <property type="term" value="P:regulation of cell migration"/>
    <property type="evidence" value="ECO:0007669"/>
    <property type="project" value="TreeGrafter"/>
</dbReference>
<dbReference type="AlphaFoldDB" id="A0AAY4C6N9"/>
<gene>
    <name evidence="1" type="primary">LOC114769181</name>
</gene>
<dbReference type="RefSeq" id="XP_028817810.1">
    <property type="nucleotide sequence ID" value="XM_028961977.1"/>
</dbReference>
<protein>
    <recommendedName>
        <fullName evidence="3">Somatostatin/Cortistatin C-terminal domain-containing protein</fullName>
    </recommendedName>
</protein>
<reference evidence="1 2" key="1">
    <citation type="submission" date="2020-06" db="EMBL/GenBank/DDBJ databases">
        <authorList>
            <consortium name="Wellcome Sanger Institute Data Sharing"/>
        </authorList>
    </citation>
    <scope>NUCLEOTIDE SEQUENCE [LARGE SCALE GENOMIC DNA]</scope>
</reference>
<evidence type="ECO:0008006" key="3">
    <source>
        <dbReference type="Google" id="ProtNLM"/>
    </source>
</evidence>
<keyword evidence="2" id="KW-1185">Reference proteome</keyword>
<dbReference type="PANTHER" id="PTHR10558">
    <property type="entry name" value="SOMATOSTATIN"/>
    <property type="match status" value="1"/>
</dbReference>
<dbReference type="GO" id="GO:0005615">
    <property type="term" value="C:extracellular space"/>
    <property type="evidence" value="ECO:0007669"/>
    <property type="project" value="TreeGrafter"/>
</dbReference>
<accession>A0AAY4C6N9</accession>
<dbReference type="PANTHER" id="PTHR10558:SF6">
    <property type="entry name" value="SOMATOSTATIN 1, TANDEM DUPLICATE 2"/>
    <property type="match status" value="1"/>
</dbReference>
<sequence length="150" mass="16829">MRVFLHHQGTWSAPSPFKKGCGTGRKADLPRATGVTMKFCGIHVSLTLLSLSLVLRCHSAPSQPNLDLRYQRLLQRERTGGLDTQEWNKRAVEHLLSQLSLPDADGLESDTTALGDQEDVRVELQRSLDSDSLAPRERKSNCFHWKGFTC</sequence>
<dbReference type="GeneID" id="114769181"/>
<reference evidence="1" key="3">
    <citation type="submission" date="2025-09" db="UniProtKB">
        <authorList>
            <consortium name="Ensembl"/>
        </authorList>
    </citation>
    <scope>IDENTIFICATION</scope>
</reference>
<dbReference type="Proteomes" id="UP000694580">
    <property type="component" value="Chromosome 19"/>
</dbReference>
<dbReference type="GeneTree" id="ENSGT00510000047914"/>
<evidence type="ECO:0000313" key="2">
    <source>
        <dbReference type="Proteomes" id="UP000694580"/>
    </source>
</evidence>
<evidence type="ECO:0000313" key="1">
    <source>
        <dbReference type="Ensembl" id="ENSDCDP00010028738.1"/>
    </source>
</evidence>
<dbReference type="GO" id="GO:0005179">
    <property type="term" value="F:hormone activity"/>
    <property type="evidence" value="ECO:0007669"/>
    <property type="project" value="InterPro"/>
</dbReference>
<name>A0AAY4C6N9_9TELE</name>
<reference evidence="1" key="2">
    <citation type="submission" date="2025-08" db="UniProtKB">
        <authorList>
            <consortium name="Ensembl"/>
        </authorList>
    </citation>
    <scope>IDENTIFICATION</scope>
</reference>
<organism evidence="1 2">
    <name type="scientific">Denticeps clupeoides</name>
    <name type="common">denticle herring</name>
    <dbReference type="NCBI Taxonomy" id="299321"/>
    <lineage>
        <taxon>Eukaryota</taxon>
        <taxon>Metazoa</taxon>
        <taxon>Chordata</taxon>
        <taxon>Craniata</taxon>
        <taxon>Vertebrata</taxon>
        <taxon>Euteleostomi</taxon>
        <taxon>Actinopterygii</taxon>
        <taxon>Neopterygii</taxon>
        <taxon>Teleostei</taxon>
        <taxon>Clupei</taxon>
        <taxon>Clupeiformes</taxon>
        <taxon>Denticipitoidei</taxon>
        <taxon>Denticipitidae</taxon>
        <taxon>Denticeps</taxon>
    </lineage>
</organism>
<dbReference type="InterPro" id="IPR004250">
    <property type="entry name" value="Somatostatin"/>
</dbReference>
<dbReference type="Ensembl" id="ENSDCDT00010035513.1">
    <property type="protein sequence ID" value="ENSDCDP00010028738.1"/>
    <property type="gene ID" value="ENSDCDG00010018148.1"/>
</dbReference>